<dbReference type="InterPro" id="IPR013762">
    <property type="entry name" value="Integrase-like_cat_sf"/>
</dbReference>
<proteinExistence type="predicted"/>
<dbReference type="SUPFAM" id="SSF56349">
    <property type="entry name" value="DNA breaking-rejoining enzymes"/>
    <property type="match status" value="1"/>
</dbReference>
<gene>
    <name evidence="3" type="ORF">GTA51_10020</name>
</gene>
<accession>A0A7C9IL11</accession>
<keyword evidence="4" id="KW-1185">Reference proteome</keyword>
<dbReference type="PANTHER" id="PTHR30349">
    <property type="entry name" value="PHAGE INTEGRASE-RELATED"/>
    <property type="match status" value="1"/>
</dbReference>
<evidence type="ECO:0000313" key="3">
    <source>
        <dbReference type="EMBL" id="MYL83461.1"/>
    </source>
</evidence>
<keyword evidence="1" id="KW-0233">DNA recombination</keyword>
<dbReference type="GO" id="GO:0015074">
    <property type="term" value="P:DNA integration"/>
    <property type="evidence" value="ECO:0007669"/>
    <property type="project" value="InterPro"/>
</dbReference>
<feature type="domain" description="Tyr recombinase" evidence="2">
    <location>
        <begin position="2"/>
        <end position="182"/>
    </location>
</feature>
<dbReference type="RefSeq" id="WP_160960749.1">
    <property type="nucleotide sequence ID" value="NZ_WVUD01000015.1"/>
</dbReference>
<dbReference type="EMBL" id="WVUD01000015">
    <property type="protein sequence ID" value="MYL83461.1"/>
    <property type="molecule type" value="Genomic_DNA"/>
</dbReference>
<dbReference type="AlphaFoldDB" id="A0A7C9IL11"/>
<reference evidence="3 4" key="1">
    <citation type="submission" date="2020-01" db="EMBL/GenBank/DDBJ databases">
        <title>Genome sequence of Desulfovibrio aerotolerans DSM 16695(T).</title>
        <authorList>
            <person name="Karnachuk O."/>
            <person name="Avakyan M."/>
            <person name="Mardanov A."/>
            <person name="Kadnikov V."/>
            <person name="Ravin N."/>
        </authorList>
    </citation>
    <scope>NUCLEOTIDE SEQUENCE [LARGE SCALE GENOMIC DNA]</scope>
    <source>
        <strain evidence="3 4">DSM 16695</strain>
    </source>
</reference>
<dbReference type="GO" id="GO:0006310">
    <property type="term" value="P:DNA recombination"/>
    <property type="evidence" value="ECO:0007669"/>
    <property type="project" value="UniProtKB-KW"/>
</dbReference>
<organism evidence="3 4">
    <name type="scientific">Solidesulfovibrio aerotolerans</name>
    <dbReference type="NCBI Taxonomy" id="295255"/>
    <lineage>
        <taxon>Bacteria</taxon>
        <taxon>Pseudomonadati</taxon>
        <taxon>Thermodesulfobacteriota</taxon>
        <taxon>Desulfovibrionia</taxon>
        <taxon>Desulfovibrionales</taxon>
        <taxon>Desulfovibrionaceae</taxon>
        <taxon>Solidesulfovibrio</taxon>
    </lineage>
</organism>
<dbReference type="InterPro" id="IPR002104">
    <property type="entry name" value="Integrase_catalytic"/>
</dbReference>
<evidence type="ECO:0000313" key="4">
    <source>
        <dbReference type="Proteomes" id="UP000482487"/>
    </source>
</evidence>
<protein>
    <submittedName>
        <fullName evidence="3">Tyrosine-type recombinase/integrase</fullName>
    </submittedName>
</protein>
<dbReference type="InterPro" id="IPR011010">
    <property type="entry name" value="DNA_brk_join_enz"/>
</dbReference>
<dbReference type="Proteomes" id="UP000482487">
    <property type="component" value="Unassembled WGS sequence"/>
</dbReference>
<dbReference type="PROSITE" id="PS51898">
    <property type="entry name" value="TYR_RECOMBINASE"/>
    <property type="match status" value="1"/>
</dbReference>
<dbReference type="GO" id="GO:0003677">
    <property type="term" value="F:DNA binding"/>
    <property type="evidence" value="ECO:0007669"/>
    <property type="project" value="InterPro"/>
</dbReference>
<dbReference type="Pfam" id="PF00589">
    <property type="entry name" value="Phage_integrase"/>
    <property type="match status" value="1"/>
</dbReference>
<dbReference type="InterPro" id="IPR050090">
    <property type="entry name" value="Tyrosine_recombinase_XerCD"/>
</dbReference>
<evidence type="ECO:0000259" key="2">
    <source>
        <dbReference type="PROSITE" id="PS51898"/>
    </source>
</evidence>
<dbReference type="Gene3D" id="1.10.443.10">
    <property type="entry name" value="Intergrase catalytic core"/>
    <property type="match status" value="1"/>
</dbReference>
<dbReference type="OrthoDB" id="9788852at2"/>
<dbReference type="PANTHER" id="PTHR30349:SF82">
    <property type="entry name" value="INTEGRASE_RECOMBINASE YOEC-RELATED"/>
    <property type="match status" value="1"/>
</dbReference>
<comment type="caution">
    <text evidence="3">The sequence shown here is derived from an EMBL/GenBank/DDBJ whole genome shotgun (WGS) entry which is preliminary data.</text>
</comment>
<name>A0A7C9IL11_9BACT</name>
<evidence type="ECO:0000256" key="1">
    <source>
        <dbReference type="ARBA" id="ARBA00023172"/>
    </source>
</evidence>
<sequence length="185" mass="21510">MKVDPIIELKNIKSIKKLLSNNPRDRLLFTMGVNSGLRVQDMLALKISDVKTCDLGERISIKEKKTGKDNVFIMNKEIFAVMNEYFQTIDLVDDHFLFKSRKGKNYPITTYAVTQMVQRWADEINLIGNFGAHSLRKTWCYHQRKTFGVSWEVLAKRLNHSSPSITRRYLGVQEEEVEEILLNTI</sequence>